<evidence type="ECO:0000256" key="1">
    <source>
        <dbReference type="ARBA" id="ARBA00001974"/>
    </source>
</evidence>
<dbReference type="GO" id="GO:0003995">
    <property type="term" value="F:acyl-CoA dehydrogenase activity"/>
    <property type="evidence" value="ECO:0007669"/>
    <property type="project" value="TreeGrafter"/>
</dbReference>
<comment type="cofactor">
    <cofactor evidence="1 5">
        <name>FAD</name>
        <dbReference type="ChEBI" id="CHEBI:57692"/>
    </cofactor>
</comment>
<dbReference type="PANTHER" id="PTHR43884">
    <property type="entry name" value="ACYL-COA DEHYDROGENASE"/>
    <property type="match status" value="1"/>
</dbReference>
<evidence type="ECO:0000256" key="4">
    <source>
        <dbReference type="ARBA" id="ARBA00022827"/>
    </source>
</evidence>
<dbReference type="InterPro" id="IPR009100">
    <property type="entry name" value="AcylCoA_DH/oxidase_NM_dom_sf"/>
</dbReference>
<evidence type="ECO:0000256" key="5">
    <source>
        <dbReference type="RuleBase" id="RU362125"/>
    </source>
</evidence>
<evidence type="ECO:0000313" key="10">
    <source>
        <dbReference type="Proteomes" id="UP000650524"/>
    </source>
</evidence>
<protein>
    <submittedName>
        <fullName evidence="9">Acyl-CoA/acyl-ACP dehydrogenase</fullName>
    </submittedName>
</protein>
<dbReference type="Pfam" id="PF02771">
    <property type="entry name" value="Acyl-CoA_dh_N"/>
    <property type="match status" value="1"/>
</dbReference>
<dbReference type="PANTHER" id="PTHR43884:SF12">
    <property type="entry name" value="ISOVALERYL-COA DEHYDROGENASE, MITOCHONDRIAL-RELATED"/>
    <property type="match status" value="1"/>
</dbReference>
<dbReference type="InterPro" id="IPR009075">
    <property type="entry name" value="AcylCo_DH/oxidase_C"/>
</dbReference>
<sequence>MEIRFSFEELEIQKSVRKFVKNELLPIAREVDENWALPDRVREKLLSMGILRTPFPEEWGGAGGTFSGMIIALKELSYASLVPSWLLFENFMLAYPISQYGSDFLKATYLGPLLSLESIGALAFTEPDTGSDPLQLKTSAKKVDGGWLINGSKRFITNSGICDQMILFAKAENSVAAFLVETKGKGYEAGKRESFIHSKGFDNGDLYLEDYFAPDEHVIGDTSQGFEILLKTETLGKIAFCTLFVGIGERALDLSVSYANTKTHRGKSIGHRFQMTQVKLARMLSKVEAMKAYLFQVCSMVDQGKDVFFEAAALKLFVASEIKEITSDAMEIHGAYGLSNEYDVAGLYQAAISAQVVMGSLDIQRVIVAKGVLSRGVSGV</sequence>
<name>A0A8J6T3W2_9DELT</name>
<reference evidence="9 10" key="1">
    <citation type="submission" date="2020-08" db="EMBL/GenBank/DDBJ databases">
        <title>Bridging the membrane lipid divide: bacteria of the FCB group superphylum have the potential to synthesize archaeal ether lipids.</title>
        <authorList>
            <person name="Villanueva L."/>
            <person name="Von Meijenfeldt F.A.B."/>
            <person name="Westbye A.B."/>
            <person name="Yadav S."/>
            <person name="Hopmans E.C."/>
            <person name="Dutilh B.E."/>
            <person name="Sinninghe Damste J.S."/>
        </authorList>
    </citation>
    <scope>NUCLEOTIDE SEQUENCE [LARGE SCALE GENOMIC DNA]</scope>
    <source>
        <strain evidence="9">NIOZ-UU27</strain>
    </source>
</reference>
<dbReference type="Gene3D" id="2.40.110.10">
    <property type="entry name" value="Butyryl-CoA Dehydrogenase, subunit A, domain 2"/>
    <property type="match status" value="1"/>
</dbReference>
<dbReference type="SUPFAM" id="SSF47203">
    <property type="entry name" value="Acyl-CoA dehydrogenase C-terminal domain-like"/>
    <property type="match status" value="1"/>
</dbReference>
<dbReference type="AlphaFoldDB" id="A0A8J6T3W2"/>
<feature type="domain" description="Acyl-CoA dehydrogenase/oxidase N-terminal" evidence="8">
    <location>
        <begin position="8"/>
        <end position="116"/>
    </location>
</feature>
<dbReference type="Proteomes" id="UP000650524">
    <property type="component" value="Unassembled WGS sequence"/>
</dbReference>
<dbReference type="Pfam" id="PF02770">
    <property type="entry name" value="Acyl-CoA_dh_M"/>
    <property type="match status" value="1"/>
</dbReference>
<dbReference type="InterPro" id="IPR036250">
    <property type="entry name" value="AcylCo_DH-like_C"/>
</dbReference>
<evidence type="ECO:0000256" key="3">
    <source>
        <dbReference type="ARBA" id="ARBA00022630"/>
    </source>
</evidence>
<evidence type="ECO:0000313" key="9">
    <source>
        <dbReference type="EMBL" id="MBC8178310.1"/>
    </source>
</evidence>
<comment type="similarity">
    <text evidence="2 5">Belongs to the acyl-CoA dehydrogenase family.</text>
</comment>
<dbReference type="InterPro" id="IPR013786">
    <property type="entry name" value="AcylCoA_DH/ox_N"/>
</dbReference>
<accession>A0A8J6T3W2</accession>
<organism evidence="9 10">
    <name type="scientific">Candidatus Desulfacyla euxinica</name>
    <dbReference type="NCBI Taxonomy" id="2841693"/>
    <lineage>
        <taxon>Bacteria</taxon>
        <taxon>Deltaproteobacteria</taxon>
        <taxon>Candidatus Desulfacyla</taxon>
    </lineage>
</organism>
<feature type="domain" description="Acyl-CoA dehydrogenase/oxidase C-terminal" evidence="6">
    <location>
        <begin position="224"/>
        <end position="372"/>
    </location>
</feature>
<dbReference type="InterPro" id="IPR037069">
    <property type="entry name" value="AcylCoA_DH/ox_N_sf"/>
</dbReference>
<dbReference type="Pfam" id="PF00441">
    <property type="entry name" value="Acyl-CoA_dh_1"/>
    <property type="match status" value="1"/>
</dbReference>
<evidence type="ECO:0000259" key="6">
    <source>
        <dbReference type="Pfam" id="PF00441"/>
    </source>
</evidence>
<evidence type="ECO:0000256" key="2">
    <source>
        <dbReference type="ARBA" id="ARBA00009347"/>
    </source>
</evidence>
<keyword evidence="4 5" id="KW-0274">FAD</keyword>
<dbReference type="InterPro" id="IPR006091">
    <property type="entry name" value="Acyl-CoA_Oxase/DH_mid-dom"/>
</dbReference>
<dbReference type="Gene3D" id="1.20.140.10">
    <property type="entry name" value="Butyryl-CoA Dehydrogenase, subunit A, domain 3"/>
    <property type="match status" value="1"/>
</dbReference>
<dbReference type="SUPFAM" id="SSF56645">
    <property type="entry name" value="Acyl-CoA dehydrogenase NM domain-like"/>
    <property type="match status" value="1"/>
</dbReference>
<keyword evidence="3 5" id="KW-0285">Flavoprotein</keyword>
<gene>
    <name evidence="9" type="ORF">H8E19_12970</name>
</gene>
<evidence type="ECO:0000259" key="8">
    <source>
        <dbReference type="Pfam" id="PF02771"/>
    </source>
</evidence>
<keyword evidence="5" id="KW-0560">Oxidoreductase</keyword>
<dbReference type="GO" id="GO:0050660">
    <property type="term" value="F:flavin adenine dinucleotide binding"/>
    <property type="evidence" value="ECO:0007669"/>
    <property type="project" value="InterPro"/>
</dbReference>
<comment type="caution">
    <text evidence="9">The sequence shown here is derived from an EMBL/GenBank/DDBJ whole genome shotgun (WGS) entry which is preliminary data.</text>
</comment>
<proteinExistence type="inferred from homology"/>
<dbReference type="EMBL" id="JACNJD010000272">
    <property type="protein sequence ID" value="MBC8178310.1"/>
    <property type="molecule type" value="Genomic_DNA"/>
</dbReference>
<evidence type="ECO:0000259" key="7">
    <source>
        <dbReference type="Pfam" id="PF02770"/>
    </source>
</evidence>
<dbReference type="InterPro" id="IPR046373">
    <property type="entry name" value="Acyl-CoA_Oxase/DH_mid-dom_sf"/>
</dbReference>
<dbReference type="Gene3D" id="1.10.540.10">
    <property type="entry name" value="Acyl-CoA dehydrogenase/oxidase, N-terminal domain"/>
    <property type="match status" value="1"/>
</dbReference>
<feature type="domain" description="Acyl-CoA oxidase/dehydrogenase middle" evidence="7">
    <location>
        <begin position="121"/>
        <end position="210"/>
    </location>
</feature>